<evidence type="ECO:0000256" key="5">
    <source>
        <dbReference type="ARBA" id="ARBA00022741"/>
    </source>
</evidence>
<comment type="catalytic activity">
    <reaction evidence="10 12">
        <text>tRNA(Val) + L-valine + ATP = L-valyl-tRNA(Val) + AMP + diphosphate</text>
        <dbReference type="Rhea" id="RHEA:10704"/>
        <dbReference type="Rhea" id="RHEA-COMP:9672"/>
        <dbReference type="Rhea" id="RHEA-COMP:9708"/>
        <dbReference type="ChEBI" id="CHEBI:30616"/>
        <dbReference type="ChEBI" id="CHEBI:33019"/>
        <dbReference type="ChEBI" id="CHEBI:57762"/>
        <dbReference type="ChEBI" id="CHEBI:78442"/>
        <dbReference type="ChEBI" id="CHEBI:78537"/>
        <dbReference type="ChEBI" id="CHEBI:456215"/>
        <dbReference type="EC" id="6.1.1.9"/>
    </reaction>
</comment>
<dbReference type="PRINTS" id="PR00986">
    <property type="entry name" value="TRNASYNTHVAL"/>
</dbReference>
<name>A0A7G8PR70_9FLAO</name>
<dbReference type="EC" id="6.1.1.9" evidence="12"/>
<dbReference type="SUPFAM" id="SSF52374">
    <property type="entry name" value="Nucleotidylyl transferase"/>
    <property type="match status" value="1"/>
</dbReference>
<feature type="binding site" evidence="12">
    <location>
        <position position="537"/>
    </location>
    <ligand>
        <name>ATP</name>
        <dbReference type="ChEBI" id="CHEBI:30616"/>
    </ligand>
</feature>
<dbReference type="Pfam" id="PF00133">
    <property type="entry name" value="tRNA-synt_1"/>
    <property type="match status" value="1"/>
</dbReference>
<dbReference type="InterPro" id="IPR002303">
    <property type="entry name" value="Valyl-tRNA_ligase"/>
</dbReference>
<dbReference type="InterPro" id="IPR013155">
    <property type="entry name" value="M/V/L/I-tRNA-synth_anticd-bd"/>
</dbReference>
<comment type="similarity">
    <text evidence="11 12">Belongs to the class-I aminoacyl-tRNA synthetase family. ValS type 1 subfamily.</text>
</comment>
<dbReference type="SUPFAM" id="SSF46589">
    <property type="entry name" value="tRNA-binding arm"/>
    <property type="match status" value="1"/>
</dbReference>
<comment type="subcellular location">
    <subcellularLocation>
        <location evidence="1 12">Cytoplasm</location>
    </subcellularLocation>
</comment>
<dbReference type="PROSITE" id="PS00178">
    <property type="entry name" value="AA_TRNA_LIGASE_I"/>
    <property type="match status" value="1"/>
</dbReference>
<dbReference type="HAMAP" id="MF_02004">
    <property type="entry name" value="Val_tRNA_synth_type1"/>
    <property type="match status" value="1"/>
</dbReference>
<dbReference type="FunFam" id="3.40.50.620:FF:000032">
    <property type="entry name" value="Valine--tRNA ligase"/>
    <property type="match status" value="1"/>
</dbReference>
<keyword evidence="17" id="KW-1185">Reference proteome</keyword>
<gene>
    <name evidence="12" type="primary">valS</name>
    <name evidence="16" type="ORF">ALE3EI_0247</name>
</gene>
<feature type="domain" description="Methionyl/Valyl/Leucyl/Isoleucyl-tRNA synthetase anticodon-binding" evidence="14">
    <location>
        <begin position="620"/>
        <end position="759"/>
    </location>
</feature>
<evidence type="ECO:0000256" key="1">
    <source>
        <dbReference type="ARBA" id="ARBA00004496"/>
    </source>
</evidence>
<evidence type="ECO:0000313" key="16">
    <source>
        <dbReference type="EMBL" id="QNJ96836.1"/>
    </source>
</evidence>
<dbReference type="SUPFAM" id="SSF47323">
    <property type="entry name" value="Anticodon-binding domain of a subclass of class I aminoacyl-tRNA synthetases"/>
    <property type="match status" value="1"/>
</dbReference>
<dbReference type="InterPro" id="IPR010978">
    <property type="entry name" value="tRNA-bd_arm"/>
</dbReference>
<keyword evidence="3 12" id="KW-0963">Cytoplasm</keyword>
<dbReference type="CDD" id="cd07962">
    <property type="entry name" value="Anticodon_Ia_Val"/>
    <property type="match status" value="1"/>
</dbReference>
<evidence type="ECO:0000256" key="8">
    <source>
        <dbReference type="ARBA" id="ARBA00023054"/>
    </source>
</evidence>
<evidence type="ECO:0000256" key="11">
    <source>
        <dbReference type="ARBA" id="ARBA00060830"/>
    </source>
</evidence>
<keyword evidence="5 12" id="KW-0547">Nucleotide-binding</keyword>
<dbReference type="Gene3D" id="3.40.50.620">
    <property type="entry name" value="HUPs"/>
    <property type="match status" value="2"/>
</dbReference>
<dbReference type="GO" id="GO:0005829">
    <property type="term" value="C:cytosol"/>
    <property type="evidence" value="ECO:0007669"/>
    <property type="project" value="TreeGrafter"/>
</dbReference>
<evidence type="ECO:0000256" key="10">
    <source>
        <dbReference type="ARBA" id="ARBA00047552"/>
    </source>
</evidence>
<feature type="short sequence motif" description="'KMSKS' region" evidence="12">
    <location>
        <begin position="534"/>
        <end position="538"/>
    </location>
</feature>
<accession>A0A7G8PR70</accession>
<protein>
    <recommendedName>
        <fullName evidence="12">Valine--tRNA ligase</fullName>
        <ecNumber evidence="12">6.1.1.9</ecNumber>
    </recommendedName>
    <alternativeName>
        <fullName evidence="12">Valyl-tRNA synthetase</fullName>
        <shortName evidence="12">ValRS</shortName>
    </alternativeName>
</protein>
<dbReference type="InterPro" id="IPR009080">
    <property type="entry name" value="tRNAsynth_Ia_anticodon-bd"/>
</dbReference>
<keyword evidence="4 12" id="KW-0436">Ligase</keyword>
<dbReference type="InterPro" id="IPR037118">
    <property type="entry name" value="Val-tRNA_synth_C_sf"/>
</dbReference>
<feature type="domain" description="Aminoacyl-tRNA synthetase class Ia" evidence="13">
    <location>
        <begin position="15"/>
        <end position="573"/>
    </location>
</feature>
<dbReference type="GO" id="GO:0002161">
    <property type="term" value="F:aminoacyl-tRNA deacylase activity"/>
    <property type="evidence" value="ECO:0007669"/>
    <property type="project" value="InterPro"/>
</dbReference>
<evidence type="ECO:0000256" key="4">
    <source>
        <dbReference type="ARBA" id="ARBA00022598"/>
    </source>
</evidence>
<organism evidence="16 17">
    <name type="scientific">Constantimarinum furrinae</name>
    <dbReference type="NCBI Taxonomy" id="2562285"/>
    <lineage>
        <taxon>Bacteria</taxon>
        <taxon>Pseudomonadati</taxon>
        <taxon>Bacteroidota</taxon>
        <taxon>Flavobacteriia</taxon>
        <taxon>Flavobacteriales</taxon>
        <taxon>Flavobacteriaceae</taxon>
        <taxon>Altibacter/Constantimarinum group</taxon>
        <taxon>Constantimarinum</taxon>
    </lineage>
</organism>
<dbReference type="InterPro" id="IPR019499">
    <property type="entry name" value="Val-tRNA_synth_tRNA-bd"/>
</dbReference>
<comment type="domain">
    <text evidence="12">ValRS has two distinct active sites: one for aminoacylation and one for editing. The misactivated threonine is translocated from the active site to the editing site.</text>
</comment>
<feature type="short sequence motif" description="'HIGH' region" evidence="12">
    <location>
        <begin position="43"/>
        <end position="53"/>
    </location>
</feature>
<dbReference type="Proteomes" id="UP000515514">
    <property type="component" value="Chromosome"/>
</dbReference>
<dbReference type="NCBIfam" id="NF004349">
    <property type="entry name" value="PRK05729.1"/>
    <property type="match status" value="1"/>
</dbReference>
<dbReference type="GO" id="GO:0006438">
    <property type="term" value="P:valyl-tRNA aminoacylation"/>
    <property type="evidence" value="ECO:0007669"/>
    <property type="project" value="UniProtKB-UniRule"/>
</dbReference>
<dbReference type="GO" id="GO:0004832">
    <property type="term" value="F:valine-tRNA ligase activity"/>
    <property type="evidence" value="ECO:0007669"/>
    <property type="project" value="UniProtKB-UniRule"/>
</dbReference>
<evidence type="ECO:0000256" key="6">
    <source>
        <dbReference type="ARBA" id="ARBA00022840"/>
    </source>
</evidence>
<evidence type="ECO:0000256" key="12">
    <source>
        <dbReference type="HAMAP-Rule" id="MF_02004"/>
    </source>
</evidence>
<keyword evidence="8 12" id="KW-0175">Coiled coil</keyword>
<keyword evidence="9 12" id="KW-0030">Aminoacyl-tRNA synthetase</keyword>
<sequence length="883" mass="100908">MALDTKYSAESVEDKWYNYWMENRYFYSKVDDREPYTIVIPPPNVTGVLHMGHMLNNTIQDVIIRRARLRGFNACWVPGTDHASIATEAKVVNKLKSDGIDKNDISRDEFIGHAWEWTHKHGGIILEQLKKLGASCDWDRTKFTMDEDMSASVIAVFVDLFNKGHIYRGYRMVNWDPEAKTTLSDEEVNYEEKQSNLYYVNYKIEGSADHLTIATTRPETILGDTAICINPNDERFTHLKGKKAIVPICNRVIPIIEDEYVSVEFGTGCLKVTPAHDENDKMLGDKHGLEVIDILNDDASLNSFGMHYEGMDRFEARTAMVKELKELGLISKVEQYTNKIGTSERTGAVIEPRLSDQWFLKMKELAKPALDAVIEKDVHLVPDKFVNTYRHWMENVRDWNISRQLWWGHQIPAYYYGDGKDDFVVAETIEKAVELAREKSGNNNLALSDLTQDGDVLDTWFSSWLWPISVFNGILEPDNEEINYYYPTNDLVTAPEILFFWVARMIIAGYEYRDEKPFSSVYLTGIVRDKQRRKMSKSLGNSPDPIELIKKYGADGVRVGMLLSSPAGNDLMFDEDLCKQGSGFVNKIWNAYRLIDGWEVSGGTEENDNYPYETADIALQWYRNKFQKVLKEIDDHYSKYRISDALMATYKLIWDDFCSWLLEMVKPAYGEPIPARIKTEIITVLEDNLKILHPFVPFISEEIWQHITNRTPQEALIIATWPESKAYNSALIDAFDIASEVISGIRTIRKEKNIAFKETIALLVINHDTIGTEFDPVITKLGNLSELKYVTEKPEGALTFRVKSNEYFVPVAGAINIDEEIAKLSEELKYTEGFLKSVQGKLKNERFVSGAPEKVVAIEKQKEADALAKIETLKASLAGLQKA</sequence>
<dbReference type="Gene3D" id="1.10.287.380">
    <property type="entry name" value="Valyl-tRNA synthetase, C-terminal domain"/>
    <property type="match status" value="1"/>
</dbReference>
<dbReference type="EMBL" id="CP052909">
    <property type="protein sequence ID" value="QNJ96836.1"/>
    <property type="molecule type" value="Genomic_DNA"/>
</dbReference>
<dbReference type="RefSeq" id="WP_186990041.1">
    <property type="nucleotide sequence ID" value="NZ_CP052909.1"/>
</dbReference>
<comment type="domain">
    <text evidence="12">The C-terminal coiled-coil domain is crucial for aminoacylation activity.</text>
</comment>
<dbReference type="PANTHER" id="PTHR11946:SF109">
    <property type="entry name" value="VALINE--TRNA LIGASE"/>
    <property type="match status" value="1"/>
</dbReference>
<proteinExistence type="inferred from homology"/>
<dbReference type="InterPro" id="IPR014729">
    <property type="entry name" value="Rossmann-like_a/b/a_fold"/>
</dbReference>
<dbReference type="InterPro" id="IPR002300">
    <property type="entry name" value="aa-tRNA-synth_Ia"/>
</dbReference>
<dbReference type="InterPro" id="IPR001412">
    <property type="entry name" value="aa-tRNA-synth_I_CS"/>
</dbReference>
<evidence type="ECO:0000259" key="14">
    <source>
        <dbReference type="Pfam" id="PF08264"/>
    </source>
</evidence>
<evidence type="ECO:0000256" key="2">
    <source>
        <dbReference type="ARBA" id="ARBA00011245"/>
    </source>
</evidence>
<dbReference type="Gene3D" id="1.10.730.10">
    <property type="entry name" value="Isoleucyl-tRNA Synthetase, Domain 1"/>
    <property type="match status" value="1"/>
</dbReference>
<dbReference type="Gene3D" id="2.170.220.10">
    <property type="match status" value="1"/>
</dbReference>
<dbReference type="InterPro" id="IPR009008">
    <property type="entry name" value="Val/Leu/Ile-tRNA-synth_edit"/>
</dbReference>
<dbReference type="SUPFAM" id="SSF50677">
    <property type="entry name" value="ValRS/IleRS/LeuRS editing domain"/>
    <property type="match status" value="1"/>
</dbReference>
<keyword evidence="6 12" id="KW-0067">ATP-binding</keyword>
<dbReference type="KEGG" id="alti:ALE3EI_0247"/>
<evidence type="ECO:0000256" key="3">
    <source>
        <dbReference type="ARBA" id="ARBA00022490"/>
    </source>
</evidence>
<dbReference type="GO" id="GO:0005524">
    <property type="term" value="F:ATP binding"/>
    <property type="evidence" value="ECO:0007669"/>
    <property type="project" value="UniProtKB-UniRule"/>
</dbReference>
<evidence type="ECO:0000313" key="17">
    <source>
        <dbReference type="Proteomes" id="UP000515514"/>
    </source>
</evidence>
<evidence type="ECO:0000256" key="9">
    <source>
        <dbReference type="ARBA" id="ARBA00023146"/>
    </source>
</evidence>
<dbReference type="NCBIfam" id="TIGR00422">
    <property type="entry name" value="valS"/>
    <property type="match status" value="1"/>
</dbReference>
<dbReference type="Pfam" id="PF10458">
    <property type="entry name" value="Val_tRNA-synt_C"/>
    <property type="match status" value="1"/>
</dbReference>
<dbReference type="FunFam" id="1.10.287.380:FF:000001">
    <property type="entry name" value="Valine--tRNA ligase"/>
    <property type="match status" value="1"/>
</dbReference>
<dbReference type="PANTHER" id="PTHR11946">
    <property type="entry name" value="VALYL-TRNA SYNTHETASES"/>
    <property type="match status" value="1"/>
</dbReference>
<evidence type="ECO:0000256" key="7">
    <source>
        <dbReference type="ARBA" id="ARBA00022917"/>
    </source>
</evidence>
<comment type="function">
    <text evidence="12">Catalyzes the attachment of valine to tRNA(Val). As ValRS can inadvertently accommodate and process structurally similar amino acids such as threonine, to avoid such errors, it has a 'posttransfer' editing activity that hydrolyzes mischarged Thr-tRNA(Val) in a tRNA-dependent manner.</text>
</comment>
<feature type="domain" description="Valyl-tRNA synthetase tRNA-binding arm" evidence="15">
    <location>
        <begin position="816"/>
        <end position="881"/>
    </location>
</feature>
<comment type="subunit">
    <text evidence="2 12">Monomer.</text>
</comment>
<dbReference type="CDD" id="cd00817">
    <property type="entry name" value="ValRS_core"/>
    <property type="match status" value="1"/>
</dbReference>
<dbReference type="Pfam" id="PF08264">
    <property type="entry name" value="Anticodon_1"/>
    <property type="match status" value="1"/>
</dbReference>
<dbReference type="InterPro" id="IPR033705">
    <property type="entry name" value="Anticodon_Ia_Val"/>
</dbReference>
<reference evidence="16 17" key="1">
    <citation type="submission" date="2020-04" db="EMBL/GenBank/DDBJ databases">
        <title>Genome sequence of Altibacter aquimarinus strain ALE3EI.</title>
        <authorList>
            <person name="Oh H.-M."/>
            <person name="Jang D."/>
        </authorList>
    </citation>
    <scope>NUCLEOTIDE SEQUENCE [LARGE SCALE GENOMIC DNA]</scope>
    <source>
        <strain evidence="16 17">ALE3EI</strain>
    </source>
</reference>
<dbReference type="Gene3D" id="3.90.740.10">
    <property type="entry name" value="Valyl/Leucyl/Isoleucyl-tRNA synthetase, editing domain"/>
    <property type="match status" value="1"/>
</dbReference>
<evidence type="ECO:0000259" key="15">
    <source>
        <dbReference type="Pfam" id="PF10458"/>
    </source>
</evidence>
<keyword evidence="7 12" id="KW-0648">Protein biosynthesis</keyword>
<dbReference type="AlphaFoldDB" id="A0A7G8PR70"/>
<evidence type="ECO:0000259" key="13">
    <source>
        <dbReference type="Pfam" id="PF00133"/>
    </source>
</evidence>